<evidence type="ECO:0000256" key="1">
    <source>
        <dbReference type="SAM" id="SignalP"/>
    </source>
</evidence>
<keyword evidence="3" id="KW-1185">Reference proteome</keyword>
<name>A0ABU4VJI9_9ACTN</name>
<comment type="caution">
    <text evidence="2">The sequence shown here is derived from an EMBL/GenBank/DDBJ whole genome shotgun (WGS) entry which is preliminary data.</text>
</comment>
<feature type="chain" id="PRO_5046433302" description="Cellulase family glycosylhydrolase" evidence="1">
    <location>
        <begin position="22"/>
        <end position="358"/>
    </location>
</feature>
<keyword evidence="1" id="KW-0732">Signal</keyword>
<dbReference type="InterPro" id="IPR051923">
    <property type="entry name" value="Glycosyl_Hydrolase_39"/>
</dbReference>
<dbReference type="SUPFAM" id="SSF51445">
    <property type="entry name" value="(Trans)glycosidases"/>
    <property type="match status" value="1"/>
</dbReference>
<reference evidence="2 3" key="1">
    <citation type="submission" date="2023-11" db="EMBL/GenBank/DDBJ databases">
        <authorList>
            <person name="Xu M."/>
            <person name="Jiang T."/>
        </authorList>
    </citation>
    <scope>NUCLEOTIDE SEQUENCE [LARGE SCALE GENOMIC DNA]</scope>
    <source>
        <strain evidence="2 3">SD</strain>
    </source>
</reference>
<feature type="signal peptide" evidence="1">
    <location>
        <begin position="1"/>
        <end position="21"/>
    </location>
</feature>
<evidence type="ECO:0008006" key="4">
    <source>
        <dbReference type="Google" id="ProtNLM"/>
    </source>
</evidence>
<gene>
    <name evidence="2" type="ORF">SK069_10400</name>
</gene>
<dbReference type="PANTHER" id="PTHR12631:SF10">
    <property type="entry name" value="BETA-XYLOSIDASE-LIKE PROTEIN-RELATED"/>
    <property type="match status" value="1"/>
</dbReference>
<dbReference type="PANTHER" id="PTHR12631">
    <property type="entry name" value="ALPHA-L-IDURONIDASE"/>
    <property type="match status" value="1"/>
</dbReference>
<protein>
    <recommendedName>
        <fullName evidence="4">Cellulase family glycosylhydrolase</fullName>
    </recommendedName>
</protein>
<dbReference type="EMBL" id="JAXAVX010000004">
    <property type="protein sequence ID" value="MDX8152004.1"/>
    <property type="molecule type" value="Genomic_DNA"/>
</dbReference>
<proteinExistence type="predicted"/>
<sequence length="358" mass="39452">MSPRSLAVVLAALAALLPAVAPSPAAAMLKGLQDDELLASPEPAVRATFWRDAERAGVRRVRTLVRWTPQWRVPDPADVVRVLQAGEQARAIGARLLVGVYAPIARGRPSFRVTPAMIDRYGRFMAALAEALRDAPVAAYLTYNEPNFRSMWPQRQAASWVKLSNAGYDAVKEVDPRIDVLVGETSSQAAAGGGSTNPGAFLRKALCLDARWRRIPRDTAACDRMLLADGVAIHTYDIRRPNPLAPGSHPDEWTAGNLASVRRQLRALARAGKLPARAARNIHVTEYALRTTGPRAVPRRTAATYLRRAWTLARRHGVRSFTWYGLRDPRDTAHAWQSGLRGRGGTPRPVFSTFRRLR</sequence>
<evidence type="ECO:0000313" key="3">
    <source>
        <dbReference type="Proteomes" id="UP001277761"/>
    </source>
</evidence>
<dbReference type="InterPro" id="IPR017853">
    <property type="entry name" value="GH"/>
</dbReference>
<dbReference type="Proteomes" id="UP001277761">
    <property type="component" value="Unassembled WGS sequence"/>
</dbReference>
<organism evidence="2 3">
    <name type="scientific">Patulibacter brassicae</name>
    <dbReference type="NCBI Taxonomy" id="1705717"/>
    <lineage>
        <taxon>Bacteria</taxon>
        <taxon>Bacillati</taxon>
        <taxon>Actinomycetota</taxon>
        <taxon>Thermoleophilia</taxon>
        <taxon>Solirubrobacterales</taxon>
        <taxon>Patulibacteraceae</taxon>
        <taxon>Patulibacter</taxon>
    </lineage>
</organism>
<accession>A0ABU4VJI9</accession>
<evidence type="ECO:0000313" key="2">
    <source>
        <dbReference type="EMBL" id="MDX8152004.1"/>
    </source>
</evidence>
<dbReference type="Gene3D" id="3.20.20.80">
    <property type="entry name" value="Glycosidases"/>
    <property type="match status" value="1"/>
</dbReference>
<dbReference type="RefSeq" id="WP_319954159.1">
    <property type="nucleotide sequence ID" value="NZ_JAXAVX010000004.1"/>
</dbReference>